<dbReference type="SUPFAM" id="SSF46785">
    <property type="entry name" value="Winged helix' DNA-binding domain"/>
    <property type="match status" value="1"/>
</dbReference>
<gene>
    <name evidence="3" type="ORF">ENT99_05040</name>
    <name evidence="4" type="ORF">ENU64_00530</name>
</gene>
<evidence type="ECO:0000259" key="2">
    <source>
        <dbReference type="Pfam" id="PF03008"/>
    </source>
</evidence>
<sequence>MRHVFVDRLHELQIIERAVSGDGLKLIAVYGRRRIGKTHLLRYFCNSRNCFYFVAIEASKHILYRELAKALSIWIGKPVGVFDNIDDFLDFMVKEVGKGFIIVFDEFQYIVDSDPESISRLQRFCDNNKDLDIAIVLCGSSVSFFEKKLLGYSSPLFGRRTVSLKLKPMGFIDAWNFYPNYNPLESIYIYSAFGGTPAYLALIDESRDAFSNISEKILYRGSYLFDEALNFFRQEVREPSTYIAILSAIANGYTKPGEIASLAGVTSKSISRYLDVLEHLDIVERIKPLGRRGGEVHIEIVDPYFSFWFRYVRPNITRLELGYVDEVLEDVKNTYDIYVSKIIESVFRREIVYIFLKELDIDVGEVGRWWYKSEEIDTVARGRDTSVFIEIKWSRIDFREALSIARDLEAKASLTGLQKPRNIYIVIAREIEKCRPMCREHHYIAIDMLNMLHTIKKKLLKLNTYINTQQNRV</sequence>
<dbReference type="Pfam" id="PF03008">
    <property type="entry name" value="DUF234"/>
    <property type="match status" value="1"/>
</dbReference>
<dbReference type="Pfam" id="PF01637">
    <property type="entry name" value="ATPase_2"/>
    <property type="match status" value="1"/>
</dbReference>
<dbReference type="InterPro" id="IPR036390">
    <property type="entry name" value="WH_DNA-bd_sf"/>
</dbReference>
<evidence type="ECO:0000259" key="1">
    <source>
        <dbReference type="Pfam" id="PF01637"/>
    </source>
</evidence>
<dbReference type="InterPro" id="IPR036388">
    <property type="entry name" value="WH-like_DNA-bd_sf"/>
</dbReference>
<name>A0A7J3MWM3_9CREN</name>
<feature type="domain" description="ATPase" evidence="1">
    <location>
        <begin position="5"/>
        <end position="201"/>
    </location>
</feature>
<dbReference type="Gene3D" id="3.40.50.300">
    <property type="entry name" value="P-loop containing nucleotide triphosphate hydrolases"/>
    <property type="match status" value="1"/>
</dbReference>
<organism evidence="4">
    <name type="scientific">Ignisphaera aggregans</name>
    <dbReference type="NCBI Taxonomy" id="334771"/>
    <lineage>
        <taxon>Archaea</taxon>
        <taxon>Thermoproteota</taxon>
        <taxon>Thermoprotei</taxon>
        <taxon>Desulfurococcales</taxon>
        <taxon>Desulfurococcaceae</taxon>
        <taxon>Ignisphaera</taxon>
    </lineage>
</organism>
<dbReference type="AlphaFoldDB" id="A0A7J3MWM3"/>
<evidence type="ECO:0000313" key="3">
    <source>
        <dbReference type="EMBL" id="HFQ79052.1"/>
    </source>
</evidence>
<dbReference type="Gene3D" id="1.10.10.10">
    <property type="entry name" value="Winged helix-like DNA-binding domain superfamily/Winged helix DNA-binding domain"/>
    <property type="match status" value="1"/>
</dbReference>
<dbReference type="PANTHER" id="PTHR34704">
    <property type="entry name" value="ATPASE"/>
    <property type="match status" value="1"/>
</dbReference>
<evidence type="ECO:0000313" key="4">
    <source>
        <dbReference type="EMBL" id="HGT97900.1"/>
    </source>
</evidence>
<dbReference type="EMBL" id="DTAU01000100">
    <property type="protein sequence ID" value="HFQ79052.1"/>
    <property type="molecule type" value="Genomic_DNA"/>
</dbReference>
<proteinExistence type="predicted"/>
<dbReference type="InterPro" id="IPR011579">
    <property type="entry name" value="ATPase_dom"/>
</dbReference>
<reference evidence="4" key="1">
    <citation type="journal article" date="2020" name="mSystems">
        <title>Genome- and Community-Level Interaction Insights into Carbon Utilization and Element Cycling Functions of Hydrothermarchaeota in Hydrothermal Sediment.</title>
        <authorList>
            <person name="Zhou Z."/>
            <person name="Liu Y."/>
            <person name="Xu W."/>
            <person name="Pan J."/>
            <person name="Luo Z.H."/>
            <person name="Li M."/>
        </authorList>
    </citation>
    <scope>NUCLEOTIDE SEQUENCE [LARGE SCALE GENOMIC DNA]</scope>
    <source>
        <strain evidence="3">SpSt-629</strain>
        <strain evidence="4">SpSt-688</strain>
    </source>
</reference>
<accession>A0A7J3MWM3</accession>
<dbReference type="GO" id="GO:0005524">
    <property type="term" value="F:ATP binding"/>
    <property type="evidence" value="ECO:0007669"/>
    <property type="project" value="UniProtKB-KW"/>
</dbReference>
<dbReference type="EMBL" id="DTDH01000010">
    <property type="protein sequence ID" value="HGT97900.1"/>
    <property type="molecule type" value="Genomic_DNA"/>
</dbReference>
<dbReference type="InterPro" id="IPR004256">
    <property type="entry name" value="DUF234"/>
</dbReference>
<dbReference type="InterPro" id="IPR027417">
    <property type="entry name" value="P-loop_NTPase"/>
</dbReference>
<dbReference type="SUPFAM" id="SSF52540">
    <property type="entry name" value="P-loop containing nucleoside triphosphate hydrolases"/>
    <property type="match status" value="1"/>
</dbReference>
<comment type="caution">
    <text evidence="4">The sequence shown here is derived from an EMBL/GenBank/DDBJ whole genome shotgun (WGS) entry which is preliminary data.</text>
</comment>
<feature type="domain" description="DUF234" evidence="2">
    <location>
        <begin position="308"/>
        <end position="402"/>
    </location>
</feature>
<protein>
    <submittedName>
        <fullName evidence="4">ATP-binding protein</fullName>
    </submittedName>
</protein>
<keyword evidence="4" id="KW-0547">Nucleotide-binding</keyword>
<dbReference type="PANTHER" id="PTHR34704:SF1">
    <property type="entry name" value="ATPASE"/>
    <property type="match status" value="1"/>
</dbReference>
<keyword evidence="4" id="KW-0067">ATP-binding</keyword>